<feature type="region of interest" description="Disordered" evidence="1">
    <location>
        <begin position="235"/>
        <end position="258"/>
    </location>
</feature>
<evidence type="ECO:0000313" key="2">
    <source>
        <dbReference type="EMBL" id="KAF4461435.1"/>
    </source>
</evidence>
<organism evidence="2 3">
    <name type="scientific">Fusarium albosuccineum</name>
    <dbReference type="NCBI Taxonomy" id="1237068"/>
    <lineage>
        <taxon>Eukaryota</taxon>
        <taxon>Fungi</taxon>
        <taxon>Dikarya</taxon>
        <taxon>Ascomycota</taxon>
        <taxon>Pezizomycotina</taxon>
        <taxon>Sordariomycetes</taxon>
        <taxon>Hypocreomycetidae</taxon>
        <taxon>Hypocreales</taxon>
        <taxon>Nectriaceae</taxon>
        <taxon>Fusarium</taxon>
        <taxon>Fusarium decemcellulare species complex</taxon>
    </lineage>
</organism>
<name>A0A8H4L4F1_9HYPO</name>
<evidence type="ECO:0000256" key="1">
    <source>
        <dbReference type="SAM" id="MobiDB-lite"/>
    </source>
</evidence>
<keyword evidence="3" id="KW-1185">Reference proteome</keyword>
<dbReference type="AlphaFoldDB" id="A0A8H4L4F1"/>
<dbReference type="EMBL" id="JAADYS010001722">
    <property type="protein sequence ID" value="KAF4461435.1"/>
    <property type="molecule type" value="Genomic_DNA"/>
</dbReference>
<gene>
    <name evidence="2" type="ORF">FALBO_11767</name>
</gene>
<sequence length="308" mass="33726">MDSAPCPTWPGSTCELQWIPPTSEGLQMGLHPHQVGGRPLWTARAGERRAWQIRSQLLTCQWTPPPHRSPAKPRYELCCHATQANCALDAVIKGCAEPFSNATRAISWILGSGVLALDSRSSHPRPIRAGGVNQLRMHICLLLASSDPKPSLYAQRLQDISTVELTPRWCRASISKPVHSQHRQVGAEQSQALSGLQLPRWRRSGYPVKCRDLDAIKPQFLGFAKKLASVSGLREVVGDDGPGDDEARRKTGASQRPPHAYVIHDAALNVLIYGMISNLASPRSPDAGKTKVSSLVLTDWPQAILRVT</sequence>
<evidence type="ECO:0000313" key="3">
    <source>
        <dbReference type="Proteomes" id="UP000554235"/>
    </source>
</evidence>
<accession>A0A8H4L4F1</accession>
<reference evidence="2 3" key="1">
    <citation type="submission" date="2020-01" db="EMBL/GenBank/DDBJ databases">
        <title>Identification and distribution of gene clusters putatively required for synthesis of sphingolipid metabolism inhibitors in phylogenetically diverse species of the filamentous fungus Fusarium.</title>
        <authorList>
            <person name="Kim H.-S."/>
            <person name="Busman M."/>
            <person name="Brown D.W."/>
            <person name="Divon H."/>
            <person name="Uhlig S."/>
            <person name="Proctor R.H."/>
        </authorList>
    </citation>
    <scope>NUCLEOTIDE SEQUENCE [LARGE SCALE GENOMIC DNA]</scope>
    <source>
        <strain evidence="2 3">NRRL 20459</strain>
    </source>
</reference>
<comment type="caution">
    <text evidence="2">The sequence shown here is derived from an EMBL/GenBank/DDBJ whole genome shotgun (WGS) entry which is preliminary data.</text>
</comment>
<dbReference type="Proteomes" id="UP000554235">
    <property type="component" value="Unassembled WGS sequence"/>
</dbReference>
<protein>
    <submittedName>
        <fullName evidence="2">Uncharacterized protein</fullName>
    </submittedName>
</protein>
<proteinExistence type="predicted"/>